<keyword evidence="3" id="KW-1185">Reference proteome</keyword>
<dbReference type="EMBL" id="ML995835">
    <property type="protein sequence ID" value="KAF2769297.1"/>
    <property type="molecule type" value="Genomic_DNA"/>
</dbReference>
<name>A0A6G1L8U8_9PEZI</name>
<feature type="compositionally biased region" description="Polar residues" evidence="1">
    <location>
        <begin position="1"/>
        <end position="14"/>
    </location>
</feature>
<evidence type="ECO:0000256" key="1">
    <source>
        <dbReference type="SAM" id="MobiDB-lite"/>
    </source>
</evidence>
<organism evidence="2 3">
    <name type="scientific">Teratosphaeria nubilosa</name>
    <dbReference type="NCBI Taxonomy" id="161662"/>
    <lineage>
        <taxon>Eukaryota</taxon>
        <taxon>Fungi</taxon>
        <taxon>Dikarya</taxon>
        <taxon>Ascomycota</taxon>
        <taxon>Pezizomycotina</taxon>
        <taxon>Dothideomycetes</taxon>
        <taxon>Dothideomycetidae</taxon>
        <taxon>Mycosphaerellales</taxon>
        <taxon>Teratosphaeriaceae</taxon>
        <taxon>Teratosphaeria</taxon>
    </lineage>
</organism>
<proteinExistence type="predicted"/>
<evidence type="ECO:0000313" key="3">
    <source>
        <dbReference type="Proteomes" id="UP000799436"/>
    </source>
</evidence>
<dbReference type="AlphaFoldDB" id="A0A6G1L8U8"/>
<gene>
    <name evidence="2" type="ORF">EJ03DRAFT_98147</name>
</gene>
<dbReference type="Proteomes" id="UP000799436">
    <property type="component" value="Unassembled WGS sequence"/>
</dbReference>
<feature type="compositionally biased region" description="Basic residues" evidence="1">
    <location>
        <begin position="82"/>
        <end position="93"/>
    </location>
</feature>
<accession>A0A6G1L8U8</accession>
<protein>
    <submittedName>
        <fullName evidence="2">Uncharacterized protein</fullName>
    </submittedName>
</protein>
<feature type="compositionally biased region" description="Polar residues" evidence="1">
    <location>
        <begin position="27"/>
        <end position="43"/>
    </location>
</feature>
<feature type="compositionally biased region" description="Basic and acidic residues" evidence="1">
    <location>
        <begin position="15"/>
        <end position="26"/>
    </location>
</feature>
<sequence>MTSKVTQKAAQQLQREAKDISARHDSTTTGTDQAAPTLPQQKTAEPHMSSGKNKKRKREASPHHAAHDTPTPKIENENTRKERPKKTNKRKRSPQNQQIPPTSKPRIPATHPL</sequence>
<evidence type="ECO:0000313" key="2">
    <source>
        <dbReference type="EMBL" id="KAF2769297.1"/>
    </source>
</evidence>
<feature type="region of interest" description="Disordered" evidence="1">
    <location>
        <begin position="1"/>
        <end position="113"/>
    </location>
</feature>
<reference evidence="2" key="1">
    <citation type="journal article" date="2020" name="Stud. Mycol.">
        <title>101 Dothideomycetes genomes: a test case for predicting lifestyles and emergence of pathogens.</title>
        <authorList>
            <person name="Haridas S."/>
            <person name="Albert R."/>
            <person name="Binder M."/>
            <person name="Bloem J."/>
            <person name="Labutti K."/>
            <person name="Salamov A."/>
            <person name="Andreopoulos B."/>
            <person name="Baker S."/>
            <person name="Barry K."/>
            <person name="Bills G."/>
            <person name="Bluhm B."/>
            <person name="Cannon C."/>
            <person name="Castanera R."/>
            <person name="Culley D."/>
            <person name="Daum C."/>
            <person name="Ezra D."/>
            <person name="Gonzalez J."/>
            <person name="Henrissat B."/>
            <person name="Kuo A."/>
            <person name="Liang C."/>
            <person name="Lipzen A."/>
            <person name="Lutzoni F."/>
            <person name="Magnuson J."/>
            <person name="Mondo S."/>
            <person name="Nolan M."/>
            <person name="Ohm R."/>
            <person name="Pangilinan J."/>
            <person name="Park H.-J."/>
            <person name="Ramirez L."/>
            <person name="Alfaro M."/>
            <person name="Sun H."/>
            <person name="Tritt A."/>
            <person name="Yoshinaga Y."/>
            <person name="Zwiers L.-H."/>
            <person name="Turgeon B."/>
            <person name="Goodwin S."/>
            <person name="Spatafora J."/>
            <person name="Crous P."/>
            <person name="Grigoriev I."/>
        </authorList>
    </citation>
    <scope>NUCLEOTIDE SEQUENCE</scope>
    <source>
        <strain evidence="2">CBS 116005</strain>
    </source>
</reference>